<dbReference type="OrthoDB" id="1902587at2759"/>
<dbReference type="EC" id="5.2.1.8" evidence="3 6"/>
<dbReference type="InterPro" id="IPR044609">
    <property type="entry name" value="FKBP2/11"/>
</dbReference>
<sequence length="143" mass="15171">MKSAAITTALGLLLTIGVSALDKPLNIDVTHSSSCSEDQKTKKGDKIDMHYRGTLEETGAEFDASYNRGTPLSFALGTGQVIKGWDEGLTGMCIGDKRTLTIQPEYGYGARGVGPIPANAVLIFETELVKINGKGAPEPNDEL</sequence>
<dbReference type="PANTHER" id="PTHR45779">
    <property type="entry name" value="PEPTIDYLPROLYL ISOMERASE"/>
    <property type="match status" value="1"/>
</dbReference>
<dbReference type="Pfam" id="PF00254">
    <property type="entry name" value="FKBP_C"/>
    <property type="match status" value="1"/>
</dbReference>
<evidence type="ECO:0000256" key="2">
    <source>
        <dbReference type="ARBA" id="ARBA00002388"/>
    </source>
</evidence>
<comment type="catalytic activity">
    <reaction evidence="1 6">
        <text>[protein]-peptidylproline (omega=180) = [protein]-peptidylproline (omega=0)</text>
        <dbReference type="Rhea" id="RHEA:16237"/>
        <dbReference type="Rhea" id="RHEA-COMP:10747"/>
        <dbReference type="Rhea" id="RHEA-COMP:10748"/>
        <dbReference type="ChEBI" id="CHEBI:83833"/>
        <dbReference type="ChEBI" id="CHEBI:83834"/>
        <dbReference type="EC" id="5.2.1.8"/>
    </reaction>
</comment>
<dbReference type="GO" id="GO:0005783">
    <property type="term" value="C:endoplasmic reticulum"/>
    <property type="evidence" value="ECO:0007669"/>
    <property type="project" value="TreeGrafter"/>
</dbReference>
<dbReference type="GO" id="GO:0003755">
    <property type="term" value="F:peptidyl-prolyl cis-trans isomerase activity"/>
    <property type="evidence" value="ECO:0007669"/>
    <property type="project" value="UniProtKB-KW"/>
</dbReference>
<evidence type="ECO:0000256" key="5">
    <source>
        <dbReference type="ARBA" id="ARBA00023235"/>
    </source>
</evidence>
<keyword evidence="7" id="KW-0732">Signal</keyword>
<keyword evidence="5 6" id="KW-0413">Isomerase</keyword>
<dbReference type="InterPro" id="IPR001179">
    <property type="entry name" value="PPIase_FKBP_dom"/>
</dbReference>
<dbReference type="PROSITE" id="PS50059">
    <property type="entry name" value="FKBP_PPIASE"/>
    <property type="match status" value="1"/>
</dbReference>
<dbReference type="STRING" id="112498.A0A2D3VIU4"/>
<reference evidence="9 10" key="1">
    <citation type="submission" date="2016-03" db="EMBL/GenBank/DDBJ databases">
        <authorList>
            <person name="Ploux O."/>
        </authorList>
    </citation>
    <scope>NUCLEOTIDE SEQUENCE [LARGE SCALE GENOMIC DNA]</scope>
    <source>
        <strain evidence="9 10">URUG2</strain>
    </source>
</reference>
<gene>
    <name evidence="9" type="ORF">RCC_08899</name>
</gene>
<dbReference type="EMBL" id="FJUY01000016">
    <property type="protein sequence ID" value="CZT23189.1"/>
    <property type="molecule type" value="Genomic_DNA"/>
</dbReference>
<protein>
    <recommendedName>
        <fullName evidence="3 6">peptidylprolyl isomerase</fullName>
        <ecNumber evidence="3 6">5.2.1.8</ecNumber>
    </recommendedName>
</protein>
<evidence type="ECO:0000313" key="9">
    <source>
        <dbReference type="EMBL" id="CZT23189.1"/>
    </source>
</evidence>
<feature type="domain" description="PPIase FKBP-type" evidence="8">
    <location>
        <begin position="44"/>
        <end position="132"/>
    </location>
</feature>
<evidence type="ECO:0000256" key="6">
    <source>
        <dbReference type="PROSITE-ProRule" id="PRU00277"/>
    </source>
</evidence>
<evidence type="ECO:0000256" key="7">
    <source>
        <dbReference type="SAM" id="SignalP"/>
    </source>
</evidence>
<name>A0A2D3VIU4_9PEZI</name>
<dbReference type="InterPro" id="IPR046357">
    <property type="entry name" value="PPIase_dom_sf"/>
</dbReference>
<dbReference type="PANTHER" id="PTHR45779:SF7">
    <property type="entry name" value="PEPTIDYLPROLYL ISOMERASE"/>
    <property type="match status" value="1"/>
</dbReference>
<comment type="function">
    <text evidence="2">PPIases accelerate the folding of proteins. It catalyzes the cis-trans isomerization of proline imidic peptide bonds in oligopeptides.</text>
</comment>
<feature type="signal peptide" evidence="7">
    <location>
        <begin position="1"/>
        <end position="20"/>
    </location>
</feature>
<dbReference type="RefSeq" id="XP_023629913.1">
    <property type="nucleotide sequence ID" value="XM_023774145.1"/>
</dbReference>
<evidence type="ECO:0000259" key="8">
    <source>
        <dbReference type="PROSITE" id="PS50059"/>
    </source>
</evidence>
<feature type="chain" id="PRO_5013756887" description="peptidylprolyl isomerase" evidence="7">
    <location>
        <begin position="21"/>
        <end position="143"/>
    </location>
</feature>
<dbReference type="FunFam" id="3.10.50.40:FF:000006">
    <property type="entry name" value="Peptidyl-prolyl cis-trans isomerase"/>
    <property type="match status" value="1"/>
</dbReference>
<dbReference type="GeneID" id="35603979"/>
<proteinExistence type="predicted"/>
<keyword evidence="4 6" id="KW-0697">Rotamase</keyword>
<evidence type="ECO:0000256" key="1">
    <source>
        <dbReference type="ARBA" id="ARBA00000971"/>
    </source>
</evidence>
<dbReference type="AlphaFoldDB" id="A0A2D3VIU4"/>
<evidence type="ECO:0000313" key="10">
    <source>
        <dbReference type="Proteomes" id="UP000225277"/>
    </source>
</evidence>
<keyword evidence="10" id="KW-1185">Reference proteome</keyword>
<dbReference type="Gene3D" id="3.10.50.40">
    <property type="match status" value="1"/>
</dbReference>
<accession>A0A2D3VIU4</accession>
<dbReference type="Proteomes" id="UP000225277">
    <property type="component" value="Unassembled WGS sequence"/>
</dbReference>
<organism evidence="9 10">
    <name type="scientific">Ramularia collo-cygni</name>
    <dbReference type="NCBI Taxonomy" id="112498"/>
    <lineage>
        <taxon>Eukaryota</taxon>
        <taxon>Fungi</taxon>
        <taxon>Dikarya</taxon>
        <taxon>Ascomycota</taxon>
        <taxon>Pezizomycotina</taxon>
        <taxon>Dothideomycetes</taxon>
        <taxon>Dothideomycetidae</taxon>
        <taxon>Mycosphaerellales</taxon>
        <taxon>Mycosphaerellaceae</taxon>
        <taxon>Ramularia</taxon>
    </lineage>
</organism>
<dbReference type="SUPFAM" id="SSF54534">
    <property type="entry name" value="FKBP-like"/>
    <property type="match status" value="1"/>
</dbReference>
<evidence type="ECO:0000256" key="4">
    <source>
        <dbReference type="ARBA" id="ARBA00023110"/>
    </source>
</evidence>
<evidence type="ECO:0000256" key="3">
    <source>
        <dbReference type="ARBA" id="ARBA00013194"/>
    </source>
</evidence>